<dbReference type="GO" id="GO:0032259">
    <property type="term" value="P:methylation"/>
    <property type="evidence" value="ECO:0007669"/>
    <property type="project" value="UniProtKB-KW"/>
</dbReference>
<gene>
    <name evidence="1" type="ORF">NCTC12714_01665</name>
</gene>
<dbReference type="EMBL" id="UGJE01000002">
    <property type="protein sequence ID" value="STQ86854.1"/>
    <property type="molecule type" value="Genomic_DNA"/>
</dbReference>
<name>A0A377PWN3_9HELI</name>
<sequence>MSKTIGEAQYKDIKNKNLKIEKIAYDETEQRHFINESLYFCNVSR</sequence>
<reference evidence="1 2" key="1">
    <citation type="submission" date="2018-06" db="EMBL/GenBank/DDBJ databases">
        <authorList>
            <consortium name="Pathogen Informatics"/>
            <person name="Doyle S."/>
        </authorList>
    </citation>
    <scope>NUCLEOTIDE SEQUENCE [LARGE SCALE GENOMIC DNA]</scope>
    <source>
        <strain evidence="1 2">NCTC12714</strain>
    </source>
</reference>
<keyword evidence="2" id="KW-1185">Reference proteome</keyword>
<dbReference type="AlphaFoldDB" id="A0A377PWN3"/>
<dbReference type="GO" id="GO:0008168">
    <property type="term" value="F:methyltransferase activity"/>
    <property type="evidence" value="ECO:0007669"/>
    <property type="project" value="UniProtKB-KW"/>
</dbReference>
<proteinExistence type="predicted"/>
<accession>A0A377PWN3</accession>
<dbReference type="Proteomes" id="UP000255139">
    <property type="component" value="Unassembled WGS sequence"/>
</dbReference>
<keyword evidence="1" id="KW-0489">Methyltransferase</keyword>
<dbReference type="RefSeq" id="WP_233708848.1">
    <property type="nucleotide sequence ID" value="NZ_FZML01000016.1"/>
</dbReference>
<organism evidence="1 2">
    <name type="scientific">Helicobacter muridarum</name>
    <dbReference type="NCBI Taxonomy" id="216"/>
    <lineage>
        <taxon>Bacteria</taxon>
        <taxon>Pseudomonadati</taxon>
        <taxon>Campylobacterota</taxon>
        <taxon>Epsilonproteobacteria</taxon>
        <taxon>Campylobacterales</taxon>
        <taxon>Helicobacteraceae</taxon>
        <taxon>Helicobacter</taxon>
    </lineage>
</organism>
<keyword evidence="1" id="KW-0808">Transferase</keyword>
<evidence type="ECO:0000313" key="2">
    <source>
        <dbReference type="Proteomes" id="UP000255139"/>
    </source>
</evidence>
<evidence type="ECO:0000313" key="1">
    <source>
        <dbReference type="EMBL" id="STQ86854.1"/>
    </source>
</evidence>
<protein>
    <submittedName>
        <fullName evidence="1">Adenine specific DNA methyltransferase</fullName>
    </submittedName>
</protein>